<dbReference type="AlphaFoldDB" id="A0A451AMH5"/>
<dbReference type="PANTHER" id="PTHR33360">
    <property type="entry name" value="TRANSPOSASE FOR INSERTION SEQUENCE ELEMENT IS200"/>
    <property type="match status" value="1"/>
</dbReference>
<dbReference type="PANTHER" id="PTHR33360:SF2">
    <property type="entry name" value="TRANSPOSASE FOR INSERTION SEQUENCE ELEMENT IS200"/>
    <property type="match status" value="1"/>
</dbReference>
<accession>A0A451AMH5</accession>
<evidence type="ECO:0000259" key="1">
    <source>
        <dbReference type="SMART" id="SM01321"/>
    </source>
</evidence>
<dbReference type="InterPro" id="IPR036515">
    <property type="entry name" value="Transposase_17_sf"/>
</dbReference>
<proteinExistence type="predicted"/>
<name>A0A451AMH5_9GAMM</name>
<dbReference type="SUPFAM" id="SSF143422">
    <property type="entry name" value="Transposase IS200-like"/>
    <property type="match status" value="1"/>
</dbReference>
<reference evidence="2" key="1">
    <citation type="submission" date="2019-02" db="EMBL/GenBank/DDBJ databases">
        <authorList>
            <person name="Gruber-Vodicka R. H."/>
            <person name="Seah K. B. B."/>
        </authorList>
    </citation>
    <scope>NUCLEOTIDE SEQUENCE</scope>
    <source>
        <strain evidence="2">BECK_BY2</strain>
    </source>
</reference>
<evidence type="ECO:0000313" key="2">
    <source>
        <dbReference type="EMBL" id="VFK67240.1"/>
    </source>
</evidence>
<dbReference type="GO" id="GO:0003677">
    <property type="term" value="F:DNA binding"/>
    <property type="evidence" value="ECO:0007669"/>
    <property type="project" value="InterPro"/>
</dbReference>
<dbReference type="SMART" id="SM01321">
    <property type="entry name" value="Y1_Tnp"/>
    <property type="match status" value="1"/>
</dbReference>
<feature type="domain" description="Transposase IS200-like" evidence="1">
    <location>
        <begin position="92"/>
        <end position="207"/>
    </location>
</feature>
<dbReference type="Gene3D" id="3.30.70.1290">
    <property type="entry name" value="Transposase IS200-like"/>
    <property type="match status" value="1"/>
</dbReference>
<gene>
    <name evidence="2" type="ORF">BECKTUN1418E_GA0071001_11382</name>
</gene>
<dbReference type="Pfam" id="PF01797">
    <property type="entry name" value="Y1_Tnp"/>
    <property type="match status" value="1"/>
</dbReference>
<dbReference type="InterPro" id="IPR002686">
    <property type="entry name" value="Transposase_17"/>
</dbReference>
<dbReference type="EMBL" id="CAADFV010000138">
    <property type="protein sequence ID" value="VFK67240.1"/>
    <property type="molecule type" value="Genomic_DNA"/>
</dbReference>
<sequence length="238" mass="27133">MHSFLPQRGYASQPRVAAKLLWVQGCGYPRGSDRIGVTVFDGALPRRGYVCQPRVAAKPLPWVIEYQTTQPQRGCVKCKAEREINQIMSQSLSSVYIHLVFSVKNRAPLLANLNLQTEMYAFLGGVSKKLGCPPIIIGGTADHVHLLCQLGRTISLADWVKELKRISSIWVKKRDPGLATFGWQSGYGSFSVSKSNLDTVRKYIVDQKKHHKKRSFQDEYRMLLRKHGLEWDEQYVWE</sequence>
<dbReference type="NCBIfam" id="NF033573">
    <property type="entry name" value="transpos_IS200"/>
    <property type="match status" value="1"/>
</dbReference>
<dbReference type="GO" id="GO:0004803">
    <property type="term" value="F:transposase activity"/>
    <property type="evidence" value="ECO:0007669"/>
    <property type="project" value="InterPro"/>
</dbReference>
<protein>
    <submittedName>
        <fullName evidence="2">REP element-mobilizing transposase RayT</fullName>
    </submittedName>
</protein>
<organism evidence="2">
    <name type="scientific">Candidatus Kentrum sp. TUN</name>
    <dbReference type="NCBI Taxonomy" id="2126343"/>
    <lineage>
        <taxon>Bacteria</taxon>
        <taxon>Pseudomonadati</taxon>
        <taxon>Pseudomonadota</taxon>
        <taxon>Gammaproteobacteria</taxon>
        <taxon>Candidatus Kentrum</taxon>
    </lineage>
</organism>
<dbReference type="GO" id="GO:0006313">
    <property type="term" value="P:DNA transposition"/>
    <property type="evidence" value="ECO:0007669"/>
    <property type="project" value="InterPro"/>
</dbReference>